<gene>
    <name evidence="1" type="ORF">BpHYR1_017080</name>
</gene>
<dbReference type="AlphaFoldDB" id="A0A3M7RQ71"/>
<evidence type="ECO:0000313" key="1">
    <source>
        <dbReference type="EMBL" id="RNA25682.1"/>
    </source>
</evidence>
<reference evidence="1 2" key="1">
    <citation type="journal article" date="2018" name="Sci. Rep.">
        <title>Genomic signatures of local adaptation to the degree of environmental predictability in rotifers.</title>
        <authorList>
            <person name="Franch-Gras L."/>
            <person name="Hahn C."/>
            <person name="Garcia-Roger E.M."/>
            <person name="Carmona M.J."/>
            <person name="Serra M."/>
            <person name="Gomez A."/>
        </authorList>
    </citation>
    <scope>NUCLEOTIDE SEQUENCE [LARGE SCALE GENOMIC DNA]</scope>
    <source>
        <strain evidence="1">HYR1</strain>
    </source>
</reference>
<comment type="caution">
    <text evidence="1">The sequence shown here is derived from an EMBL/GenBank/DDBJ whole genome shotgun (WGS) entry which is preliminary data.</text>
</comment>
<organism evidence="1 2">
    <name type="scientific">Brachionus plicatilis</name>
    <name type="common">Marine rotifer</name>
    <name type="synonym">Brachionus muelleri</name>
    <dbReference type="NCBI Taxonomy" id="10195"/>
    <lineage>
        <taxon>Eukaryota</taxon>
        <taxon>Metazoa</taxon>
        <taxon>Spiralia</taxon>
        <taxon>Gnathifera</taxon>
        <taxon>Rotifera</taxon>
        <taxon>Eurotatoria</taxon>
        <taxon>Monogononta</taxon>
        <taxon>Pseudotrocha</taxon>
        <taxon>Ploima</taxon>
        <taxon>Brachionidae</taxon>
        <taxon>Brachionus</taxon>
    </lineage>
</organism>
<keyword evidence="2" id="KW-1185">Reference proteome</keyword>
<sequence length="88" mass="10052">MNNYVNKRKNELQTSFKSFLIEHASRKLGELIYLASKCTFTFIQVMVSLKTFLKAVDNLLKKALSADFNAIEGQTKILFSLNKTFLNA</sequence>
<accession>A0A3M7RQ71</accession>
<dbReference type="EMBL" id="REGN01002888">
    <property type="protein sequence ID" value="RNA25682.1"/>
    <property type="molecule type" value="Genomic_DNA"/>
</dbReference>
<dbReference type="Proteomes" id="UP000276133">
    <property type="component" value="Unassembled WGS sequence"/>
</dbReference>
<proteinExistence type="predicted"/>
<evidence type="ECO:0000313" key="2">
    <source>
        <dbReference type="Proteomes" id="UP000276133"/>
    </source>
</evidence>
<protein>
    <submittedName>
        <fullName evidence="1">Uncharacterized protein</fullName>
    </submittedName>
</protein>
<name>A0A3M7RQ71_BRAPC</name>